<name>E4XNY3_OIKDI</name>
<dbReference type="InterPro" id="IPR017850">
    <property type="entry name" value="Alkaline_phosphatase_core_sf"/>
</dbReference>
<dbReference type="PANTHER" id="PTHR42693">
    <property type="entry name" value="ARYLSULFATASE FAMILY MEMBER"/>
    <property type="match status" value="1"/>
</dbReference>
<dbReference type="PROSITE" id="PS00149">
    <property type="entry name" value="SULFATASE_2"/>
    <property type="match status" value="1"/>
</dbReference>
<reference evidence="7" key="1">
    <citation type="journal article" date="2010" name="Science">
        <title>Plasticity of animal genome architecture unmasked by rapid evolution of a pelagic tunicate.</title>
        <authorList>
            <person name="Denoeud F."/>
            <person name="Henriet S."/>
            <person name="Mungpakdee S."/>
            <person name="Aury J.M."/>
            <person name="Da Silva C."/>
            <person name="Brinkmann H."/>
            <person name="Mikhaleva J."/>
            <person name="Olsen L.C."/>
            <person name="Jubin C."/>
            <person name="Canestro C."/>
            <person name="Bouquet J.M."/>
            <person name="Danks G."/>
            <person name="Poulain J."/>
            <person name="Campsteijn C."/>
            <person name="Adamski M."/>
            <person name="Cross I."/>
            <person name="Yadetie F."/>
            <person name="Muffato M."/>
            <person name="Louis A."/>
            <person name="Butcher S."/>
            <person name="Tsagkogeorga G."/>
            <person name="Konrad A."/>
            <person name="Singh S."/>
            <person name="Jensen M.F."/>
            <person name="Cong E.H."/>
            <person name="Eikeseth-Otteraa H."/>
            <person name="Noel B."/>
            <person name="Anthouard V."/>
            <person name="Porcel B.M."/>
            <person name="Kachouri-Lafond R."/>
            <person name="Nishino A."/>
            <person name="Ugolini M."/>
            <person name="Chourrout P."/>
            <person name="Nishida H."/>
            <person name="Aasland R."/>
            <person name="Huzurbazar S."/>
            <person name="Westhof E."/>
            <person name="Delsuc F."/>
            <person name="Lehrach H."/>
            <person name="Reinhardt R."/>
            <person name="Weissenbach J."/>
            <person name="Roy S.W."/>
            <person name="Artiguenave F."/>
            <person name="Postlethwait J.H."/>
            <person name="Manak J.R."/>
            <person name="Thompson E.M."/>
            <person name="Jaillon O."/>
            <person name="Du Pasquier L."/>
            <person name="Boudinot P."/>
            <person name="Liberles D.A."/>
            <person name="Volff J.N."/>
            <person name="Philippe H."/>
            <person name="Lenhard B."/>
            <person name="Roest Crollius H."/>
            <person name="Wincker P."/>
            <person name="Chourrout D."/>
        </authorList>
    </citation>
    <scope>NUCLEOTIDE SEQUENCE [LARGE SCALE GENOMIC DNA]</scope>
</reference>
<evidence type="ECO:0000256" key="2">
    <source>
        <dbReference type="ARBA" id="ARBA00008779"/>
    </source>
</evidence>
<dbReference type="PROSITE" id="PS00523">
    <property type="entry name" value="SULFATASE_1"/>
    <property type="match status" value="1"/>
</dbReference>
<dbReference type="InParanoid" id="E4XNY3"/>
<dbReference type="AlphaFoldDB" id="E4XNY3"/>
<dbReference type="EMBL" id="FN653087">
    <property type="protein sequence ID" value="CBY11571.1"/>
    <property type="molecule type" value="Genomic_DNA"/>
</dbReference>
<comment type="cofactor">
    <cofactor evidence="1">
        <name>Ca(2+)</name>
        <dbReference type="ChEBI" id="CHEBI:29108"/>
    </cofactor>
</comment>
<keyword evidence="3" id="KW-0479">Metal-binding</keyword>
<dbReference type="GO" id="GO:0046872">
    <property type="term" value="F:metal ion binding"/>
    <property type="evidence" value="ECO:0007669"/>
    <property type="project" value="UniProtKB-KW"/>
</dbReference>
<dbReference type="OrthoDB" id="103349at2759"/>
<dbReference type="InterPro" id="IPR000917">
    <property type="entry name" value="Sulfatase_N"/>
</dbReference>
<dbReference type="Gene3D" id="3.40.720.10">
    <property type="entry name" value="Alkaline Phosphatase, subunit A"/>
    <property type="match status" value="1"/>
</dbReference>
<dbReference type="InterPro" id="IPR050738">
    <property type="entry name" value="Sulfatase"/>
</dbReference>
<dbReference type="Proteomes" id="UP000001307">
    <property type="component" value="Unassembled WGS sequence"/>
</dbReference>
<dbReference type="Pfam" id="PF00884">
    <property type="entry name" value="Sulfatase"/>
    <property type="match status" value="1"/>
</dbReference>
<dbReference type="PANTHER" id="PTHR42693:SF47">
    <property type="entry name" value="N-ACETYLGALACTOSAMINE-6-SULFATASE"/>
    <property type="match status" value="1"/>
</dbReference>
<gene>
    <name evidence="7" type="ORF">GSOID_T00016738001</name>
</gene>
<dbReference type="GO" id="GO:0004065">
    <property type="term" value="F:arylsulfatase activity"/>
    <property type="evidence" value="ECO:0007669"/>
    <property type="project" value="TreeGrafter"/>
</dbReference>
<evidence type="ECO:0000256" key="1">
    <source>
        <dbReference type="ARBA" id="ARBA00001913"/>
    </source>
</evidence>
<evidence type="ECO:0000259" key="6">
    <source>
        <dbReference type="Pfam" id="PF00884"/>
    </source>
</evidence>
<accession>E4XNY3</accession>
<feature type="domain" description="Sulfatase N-terminal" evidence="6">
    <location>
        <begin position="22"/>
        <end position="372"/>
    </location>
</feature>
<protein>
    <recommendedName>
        <fullName evidence="6">Sulfatase N-terminal domain-containing protein</fullName>
    </recommendedName>
</protein>
<evidence type="ECO:0000313" key="7">
    <source>
        <dbReference type="EMBL" id="CBY11571.1"/>
    </source>
</evidence>
<dbReference type="SUPFAM" id="SSF53649">
    <property type="entry name" value="Alkaline phosphatase-like"/>
    <property type="match status" value="1"/>
</dbReference>
<evidence type="ECO:0000256" key="4">
    <source>
        <dbReference type="ARBA" id="ARBA00022801"/>
    </source>
</evidence>
<dbReference type="Pfam" id="PF14707">
    <property type="entry name" value="Sulfatase_C"/>
    <property type="match status" value="1"/>
</dbReference>
<evidence type="ECO:0000256" key="3">
    <source>
        <dbReference type="ARBA" id="ARBA00022723"/>
    </source>
</evidence>
<evidence type="ECO:0000313" key="8">
    <source>
        <dbReference type="Proteomes" id="UP000001307"/>
    </source>
</evidence>
<evidence type="ECO:0000256" key="5">
    <source>
        <dbReference type="ARBA" id="ARBA00022837"/>
    </source>
</evidence>
<proteinExistence type="inferred from homology"/>
<keyword evidence="8" id="KW-1185">Reference proteome</keyword>
<dbReference type="FunCoup" id="E4XNY3">
    <property type="interactions" value="3"/>
</dbReference>
<keyword evidence="4" id="KW-0378">Hydrolase</keyword>
<organism evidence="7">
    <name type="scientific">Oikopleura dioica</name>
    <name type="common">Tunicate</name>
    <dbReference type="NCBI Taxonomy" id="34765"/>
    <lineage>
        <taxon>Eukaryota</taxon>
        <taxon>Metazoa</taxon>
        <taxon>Chordata</taxon>
        <taxon>Tunicata</taxon>
        <taxon>Appendicularia</taxon>
        <taxon>Copelata</taxon>
        <taxon>Oikopleuridae</taxon>
        <taxon>Oikopleura</taxon>
    </lineage>
</organism>
<sequence length="545" mass="60691">MKFFRGLILGFVNASLNRKARPNIIYMLMDDLGWGDLGVNGNLHRETPNIDELARSGVVFTDFYSAAPLCSPSRASLLTGRLPIRNGFYTDNAKMRNGYTPQNIVSGIADDEILLSELLQKSGYRTGLVGKWHLGHREQYMPLKHGFDFWFGAPNCHFGPFDQDYPRLPARPGLGRGRAGYFSIPAFDDKHTPNIPVFENDKMIGRYYEEISIDRNNARSNFTNTLRVRALEFVQNSVDAQKPFFLFFTPDSSHAPVYSSPAFAGKSRRGKIGDAIMELDWAIGSIMESVKSLGIMEDTIIVFSSDNGAACVGPVEQCGSNGPLLCCKQTTFDGGMRVPGILSWPGTVEPNQINNDVTGLMDLFTTGLALAEIPIPSDRFIDGKNLINLVKTKHTKNSRKSSPSGTHFFYRGDTLGAVRRGDYKMHVYTWSGTKASSIWHFCRGQNVPNVTTEVQTDHSKAPVIYNIGQDPSEKLPLPTKSAEYKQQRPILEKIIAEHQKTLVLGTPQLNYCDDSVMHWAPPGCEKLGKCLPTPASNYAKCYWDH</sequence>
<dbReference type="InterPro" id="IPR024607">
    <property type="entry name" value="Sulfatase_CS"/>
</dbReference>
<dbReference type="Gene3D" id="3.30.1120.10">
    <property type="match status" value="1"/>
</dbReference>
<comment type="similarity">
    <text evidence="2">Belongs to the sulfatase family.</text>
</comment>
<keyword evidence="5" id="KW-0106">Calcium</keyword>